<dbReference type="STRING" id="4795.A0A225UDM4"/>
<evidence type="ECO:0000313" key="2">
    <source>
        <dbReference type="EMBL" id="OWY90696.1"/>
    </source>
</evidence>
<feature type="non-terminal residue" evidence="2">
    <location>
        <position position="195"/>
    </location>
</feature>
<comment type="caution">
    <text evidence="2">The sequence shown here is derived from an EMBL/GenBank/DDBJ whole genome shotgun (WGS) entry which is preliminary data.</text>
</comment>
<evidence type="ECO:0000313" key="3">
    <source>
        <dbReference type="Proteomes" id="UP000198211"/>
    </source>
</evidence>
<keyword evidence="3" id="KW-1185">Reference proteome</keyword>
<proteinExistence type="predicted"/>
<dbReference type="Proteomes" id="UP000198211">
    <property type="component" value="Unassembled WGS sequence"/>
</dbReference>
<dbReference type="EMBL" id="NBNE01022165">
    <property type="protein sequence ID" value="OWY90696.1"/>
    <property type="molecule type" value="Genomic_DNA"/>
</dbReference>
<reference evidence="3" key="1">
    <citation type="submission" date="2017-03" db="EMBL/GenBank/DDBJ databases">
        <title>Phytopthora megakarya and P. palmivora, two closely related causual agents of cacao black pod achieved similar genome size and gene model numbers by different mechanisms.</title>
        <authorList>
            <person name="Ali S."/>
            <person name="Shao J."/>
            <person name="Larry D.J."/>
            <person name="Kronmiller B."/>
            <person name="Shen D."/>
            <person name="Strem M.D."/>
            <person name="Melnick R.L."/>
            <person name="Guiltinan M.J."/>
            <person name="Tyler B.M."/>
            <person name="Meinhardt L.W."/>
            <person name="Bailey B.A."/>
        </authorList>
    </citation>
    <scope>NUCLEOTIDE SEQUENCE [LARGE SCALE GENOMIC DNA]</scope>
    <source>
        <strain evidence="3">zdho120</strain>
    </source>
</reference>
<dbReference type="AlphaFoldDB" id="A0A225UDM4"/>
<sequence>MTKQLEAQSGITMTPCSTIGSSNSTLTTSVAGLAKTSEDLQKLRTEQLSRMQHKVQHQAAMAAQAVQKRTNDEWLRNKMLMEQEQLRVLRLHEQQLKQTAPPKGNTVTTATATSIADTLLAQQQQVIRQQQMLRDMLEKQQKQQQAQLQLQKQLQKGDKPVTTVNSPYSTTASSNYAAKKKYKTSFDTELEALAR</sequence>
<protein>
    <submittedName>
        <fullName evidence="2">Uncharacterized protein</fullName>
    </submittedName>
</protein>
<accession>A0A225UDM4</accession>
<dbReference type="OrthoDB" id="129815at2759"/>
<evidence type="ECO:0000256" key="1">
    <source>
        <dbReference type="SAM" id="MobiDB-lite"/>
    </source>
</evidence>
<feature type="region of interest" description="Disordered" evidence="1">
    <location>
        <begin position="151"/>
        <end position="175"/>
    </location>
</feature>
<organism evidence="2 3">
    <name type="scientific">Phytophthora megakarya</name>
    <dbReference type="NCBI Taxonomy" id="4795"/>
    <lineage>
        <taxon>Eukaryota</taxon>
        <taxon>Sar</taxon>
        <taxon>Stramenopiles</taxon>
        <taxon>Oomycota</taxon>
        <taxon>Peronosporomycetes</taxon>
        <taxon>Peronosporales</taxon>
        <taxon>Peronosporaceae</taxon>
        <taxon>Phytophthora</taxon>
    </lineage>
</organism>
<name>A0A225UDM4_9STRA</name>
<gene>
    <name evidence="2" type="ORF">PHMEG_00041059</name>
</gene>